<evidence type="ECO:0000313" key="3">
    <source>
        <dbReference type="Proteomes" id="UP001201262"/>
    </source>
</evidence>
<evidence type="ECO:0000259" key="1">
    <source>
        <dbReference type="Pfam" id="PF01979"/>
    </source>
</evidence>
<accession>A0AAD4Q0Y5</accession>
<dbReference type="PANTHER" id="PTHR43135">
    <property type="entry name" value="ALPHA-D-RIBOSE 1-METHYLPHOSPHONATE 5-TRIPHOSPHATE DIPHOSPHATASE"/>
    <property type="match status" value="1"/>
</dbReference>
<dbReference type="Gene3D" id="3.40.50.10910">
    <property type="entry name" value="Amidohydrolase"/>
    <property type="match status" value="1"/>
</dbReference>
<comment type="caution">
    <text evidence="2">The sequence shown here is derived from an EMBL/GenBank/DDBJ whole genome shotgun (WGS) entry which is preliminary data.</text>
</comment>
<dbReference type="GO" id="GO:0016810">
    <property type="term" value="F:hydrolase activity, acting on carbon-nitrogen (but not peptide) bonds"/>
    <property type="evidence" value="ECO:0007669"/>
    <property type="project" value="InterPro"/>
</dbReference>
<dbReference type="AlphaFoldDB" id="A0AAD4Q0Y5"/>
<dbReference type="PANTHER" id="PTHR43135:SF3">
    <property type="entry name" value="ALPHA-D-RIBOSE 1-METHYLPHOSPHONATE 5-TRIPHOSPHATE DIPHOSPHATASE"/>
    <property type="match status" value="1"/>
</dbReference>
<evidence type="ECO:0000313" key="2">
    <source>
        <dbReference type="EMBL" id="KAH8697937.1"/>
    </source>
</evidence>
<protein>
    <recommendedName>
        <fullName evidence="1">Amidohydrolase-related domain-containing protein</fullName>
    </recommendedName>
</protein>
<sequence length="422" mass="46567">MSWLITDVRIFDGERVTLENGFVVVKNGCIENISPKMPVNIPEGCHHISGLGCTLLPGFIDSHVHVYNDASFLAKALRFGVTTLLDMHNEPYWFKEMERLSSFRNDVADIRSACHAATVKGGWPSAIIQLSSDDAETRTRLEKWPNVVDRVSAEAFVEENKRLGASFIKLMQESGVPFDLPFSCSPVPTPSREVQKAIVDKAHSYNMITVGHALSIRDTLLLLDSGVDGFAHACCEELSGRDLSVFCDKRPFVIPTLVIQASAGSEESESREFFSQDLSKEDSTHMCECLGIARKDFTMKNAALNVRLFKKAGLDIVCGTDSSSHLKGVFAGASLHHELWLYVNRCGFTPIEALRSSTSVPSRIFKLHDRGSIKPGLKADLVLVRGDPTKNIECTRSILEVWRNGVRLSSAGDEGNKSEPSH</sequence>
<organism evidence="2 3">
    <name type="scientific">Talaromyces proteolyticus</name>
    <dbReference type="NCBI Taxonomy" id="1131652"/>
    <lineage>
        <taxon>Eukaryota</taxon>
        <taxon>Fungi</taxon>
        <taxon>Dikarya</taxon>
        <taxon>Ascomycota</taxon>
        <taxon>Pezizomycotina</taxon>
        <taxon>Eurotiomycetes</taxon>
        <taxon>Eurotiomycetidae</taxon>
        <taxon>Eurotiales</taxon>
        <taxon>Trichocomaceae</taxon>
        <taxon>Talaromyces</taxon>
        <taxon>Talaromyces sect. Bacilispori</taxon>
    </lineage>
</organism>
<dbReference type="InterPro" id="IPR006680">
    <property type="entry name" value="Amidohydro-rel"/>
</dbReference>
<keyword evidence="3" id="KW-1185">Reference proteome</keyword>
<dbReference type="RefSeq" id="XP_046072638.1">
    <property type="nucleotide sequence ID" value="XM_046220469.1"/>
</dbReference>
<dbReference type="EMBL" id="JAJTJA010000006">
    <property type="protein sequence ID" value="KAH8697937.1"/>
    <property type="molecule type" value="Genomic_DNA"/>
</dbReference>
<proteinExistence type="predicted"/>
<feature type="domain" description="Amidohydrolase-related" evidence="1">
    <location>
        <begin position="54"/>
        <end position="406"/>
    </location>
</feature>
<gene>
    <name evidence="2" type="ORF">BGW36DRAFT_427872</name>
</gene>
<reference evidence="2" key="1">
    <citation type="submission" date="2021-12" db="EMBL/GenBank/DDBJ databases">
        <title>Convergent genome expansion in fungi linked to evolution of root-endophyte symbiosis.</title>
        <authorList>
            <consortium name="DOE Joint Genome Institute"/>
            <person name="Ke Y.-H."/>
            <person name="Bonito G."/>
            <person name="Liao H.-L."/>
            <person name="Looney B."/>
            <person name="Rojas-Flechas A."/>
            <person name="Nash J."/>
            <person name="Hameed K."/>
            <person name="Schadt C."/>
            <person name="Martin F."/>
            <person name="Crous P.W."/>
            <person name="Miettinen O."/>
            <person name="Magnuson J.K."/>
            <person name="Labbe J."/>
            <person name="Jacobson D."/>
            <person name="Doktycz M.J."/>
            <person name="Veneault-Fourrey C."/>
            <person name="Kuo A."/>
            <person name="Mondo S."/>
            <person name="Calhoun S."/>
            <person name="Riley R."/>
            <person name="Ohm R."/>
            <person name="LaButti K."/>
            <person name="Andreopoulos B."/>
            <person name="Pangilinan J."/>
            <person name="Nolan M."/>
            <person name="Tritt A."/>
            <person name="Clum A."/>
            <person name="Lipzen A."/>
            <person name="Daum C."/>
            <person name="Barry K."/>
            <person name="Grigoriev I.V."/>
            <person name="Vilgalys R."/>
        </authorList>
    </citation>
    <scope>NUCLEOTIDE SEQUENCE</scope>
    <source>
        <strain evidence="2">PMI_201</strain>
    </source>
</reference>
<dbReference type="Gene3D" id="1.20.58.520">
    <property type="entry name" value="Amidohydrolase"/>
    <property type="match status" value="1"/>
</dbReference>
<dbReference type="SUPFAM" id="SSF51556">
    <property type="entry name" value="Metallo-dependent hydrolases"/>
    <property type="match status" value="1"/>
</dbReference>
<dbReference type="Pfam" id="PF01979">
    <property type="entry name" value="Amidohydro_1"/>
    <property type="match status" value="1"/>
</dbReference>
<dbReference type="InterPro" id="IPR011059">
    <property type="entry name" value="Metal-dep_hydrolase_composite"/>
</dbReference>
<dbReference type="SUPFAM" id="SSF51338">
    <property type="entry name" value="Composite domain of metallo-dependent hydrolases"/>
    <property type="match status" value="1"/>
</dbReference>
<name>A0AAD4Q0Y5_9EURO</name>
<dbReference type="Gene3D" id="2.30.40.10">
    <property type="entry name" value="Urease, subunit C, domain 1"/>
    <property type="match status" value="1"/>
</dbReference>
<dbReference type="Gene3D" id="3.30.110.90">
    <property type="entry name" value="Amidohydrolase"/>
    <property type="match status" value="1"/>
</dbReference>
<dbReference type="InterPro" id="IPR032466">
    <property type="entry name" value="Metal_Hydrolase"/>
</dbReference>
<dbReference type="GeneID" id="70250756"/>
<dbReference type="Proteomes" id="UP001201262">
    <property type="component" value="Unassembled WGS sequence"/>
</dbReference>
<dbReference type="InterPro" id="IPR051781">
    <property type="entry name" value="Metallo-dep_Hydrolase"/>
</dbReference>